<keyword evidence="3" id="KW-0227">DNA damage</keyword>
<name>A0A8K0X1B5_9PEZI</name>
<dbReference type="SUPFAM" id="SSF143081">
    <property type="entry name" value="BB1717-like"/>
    <property type="match status" value="1"/>
</dbReference>
<evidence type="ECO:0000256" key="8">
    <source>
        <dbReference type="SAM" id="MobiDB-lite"/>
    </source>
</evidence>
<evidence type="ECO:0000256" key="7">
    <source>
        <dbReference type="ARBA" id="ARBA00023239"/>
    </source>
</evidence>
<dbReference type="EMBL" id="JAGPXD010000005">
    <property type="protein sequence ID" value="KAH7354051.1"/>
    <property type="molecule type" value="Genomic_DNA"/>
</dbReference>
<keyword evidence="4" id="KW-0378">Hydrolase</keyword>
<feature type="compositionally biased region" description="Polar residues" evidence="8">
    <location>
        <begin position="370"/>
        <end position="383"/>
    </location>
</feature>
<comment type="similarity">
    <text evidence="1">Belongs to the SOS response-associated peptidase family.</text>
</comment>
<dbReference type="PANTHER" id="PTHR13604">
    <property type="entry name" value="DC12-RELATED"/>
    <property type="match status" value="1"/>
</dbReference>
<accession>A0A8K0X1B5</accession>
<protein>
    <recommendedName>
        <fullName evidence="11">Embryonic stem cell-specific 5-hydroxymethylcytosine-binding protein</fullName>
    </recommendedName>
</protein>
<evidence type="ECO:0000256" key="6">
    <source>
        <dbReference type="ARBA" id="ARBA00023125"/>
    </source>
</evidence>
<keyword evidence="7" id="KW-0456">Lyase</keyword>
<dbReference type="GO" id="GO:0008233">
    <property type="term" value="F:peptidase activity"/>
    <property type="evidence" value="ECO:0007669"/>
    <property type="project" value="UniProtKB-KW"/>
</dbReference>
<dbReference type="GO" id="GO:0106300">
    <property type="term" value="P:protein-DNA covalent cross-linking repair"/>
    <property type="evidence" value="ECO:0007669"/>
    <property type="project" value="InterPro"/>
</dbReference>
<evidence type="ECO:0000256" key="1">
    <source>
        <dbReference type="ARBA" id="ARBA00008136"/>
    </source>
</evidence>
<dbReference type="GO" id="GO:0016829">
    <property type="term" value="F:lyase activity"/>
    <property type="evidence" value="ECO:0007669"/>
    <property type="project" value="UniProtKB-KW"/>
</dbReference>
<keyword evidence="6" id="KW-0238">DNA-binding</keyword>
<dbReference type="PANTHER" id="PTHR13604:SF0">
    <property type="entry name" value="ABASIC SITE PROCESSING PROTEIN HMCES"/>
    <property type="match status" value="1"/>
</dbReference>
<dbReference type="InterPro" id="IPR003738">
    <property type="entry name" value="SRAP"/>
</dbReference>
<dbReference type="Gene3D" id="3.90.1680.10">
    <property type="entry name" value="SOS response associated peptidase-like"/>
    <property type="match status" value="1"/>
</dbReference>
<feature type="region of interest" description="Disordered" evidence="8">
    <location>
        <begin position="294"/>
        <end position="383"/>
    </location>
</feature>
<dbReference type="OrthoDB" id="2111841at2759"/>
<evidence type="ECO:0008006" key="11">
    <source>
        <dbReference type="Google" id="ProtNLM"/>
    </source>
</evidence>
<dbReference type="Proteomes" id="UP000813385">
    <property type="component" value="Unassembled WGS sequence"/>
</dbReference>
<feature type="region of interest" description="Disordered" evidence="8">
    <location>
        <begin position="16"/>
        <end position="39"/>
    </location>
</feature>
<keyword evidence="5" id="KW-0190">Covalent protein-DNA linkage</keyword>
<dbReference type="GO" id="GO:0006508">
    <property type="term" value="P:proteolysis"/>
    <property type="evidence" value="ECO:0007669"/>
    <property type="project" value="UniProtKB-KW"/>
</dbReference>
<evidence type="ECO:0000313" key="10">
    <source>
        <dbReference type="Proteomes" id="UP000813385"/>
    </source>
</evidence>
<evidence type="ECO:0000256" key="5">
    <source>
        <dbReference type="ARBA" id="ARBA00023124"/>
    </source>
</evidence>
<comment type="caution">
    <text evidence="9">The sequence shown here is derived from an EMBL/GenBank/DDBJ whole genome shotgun (WGS) entry which is preliminary data.</text>
</comment>
<evidence type="ECO:0000256" key="3">
    <source>
        <dbReference type="ARBA" id="ARBA00022763"/>
    </source>
</evidence>
<keyword evidence="2" id="KW-0645">Protease</keyword>
<evidence type="ECO:0000256" key="4">
    <source>
        <dbReference type="ARBA" id="ARBA00022801"/>
    </source>
</evidence>
<gene>
    <name evidence="9" type="ORF">B0T11DRAFT_287934</name>
</gene>
<reference evidence="9" key="1">
    <citation type="journal article" date="2021" name="Nat. Commun.">
        <title>Genetic determinants of endophytism in the Arabidopsis root mycobiome.</title>
        <authorList>
            <person name="Mesny F."/>
            <person name="Miyauchi S."/>
            <person name="Thiergart T."/>
            <person name="Pickel B."/>
            <person name="Atanasova L."/>
            <person name="Karlsson M."/>
            <person name="Huettel B."/>
            <person name="Barry K.W."/>
            <person name="Haridas S."/>
            <person name="Chen C."/>
            <person name="Bauer D."/>
            <person name="Andreopoulos W."/>
            <person name="Pangilinan J."/>
            <person name="LaButti K."/>
            <person name="Riley R."/>
            <person name="Lipzen A."/>
            <person name="Clum A."/>
            <person name="Drula E."/>
            <person name="Henrissat B."/>
            <person name="Kohler A."/>
            <person name="Grigoriev I.V."/>
            <person name="Martin F.M."/>
            <person name="Hacquard S."/>
        </authorList>
    </citation>
    <scope>NUCLEOTIDE SEQUENCE</scope>
    <source>
        <strain evidence="9">MPI-CAGE-AT-0016</strain>
    </source>
</reference>
<evidence type="ECO:0000313" key="9">
    <source>
        <dbReference type="EMBL" id="KAH7354051.1"/>
    </source>
</evidence>
<feature type="compositionally biased region" description="Acidic residues" evidence="8">
    <location>
        <begin position="24"/>
        <end position="34"/>
    </location>
</feature>
<sequence length="383" mass="42678">MCGRYVLAMRPSQVRSMLESQDMQVDDAPPDEGSDAPRQTFNFAPSYHGLVYRGEYQQDVDAGNEGVVRRDSDDKTSARYKLETMQWGLVPSWTKRNPDYGSLLKTINCRDDSLSHQGGLWGSIKGRKRCIVLAQGFYEWLHVGKLRTPHYVKRRDGQLMCLAGLWDCVKYVGECLLIQCKRPPPPPAHSLRPDAGTNHYTYTIITTDSNQQLKFLHDRMPVILNAGSDDMWKWLDTRSQTWTQDLQGILKPFTGELDCYPVSSEVGRVGNNSPTFVIPITSKENKSNIANYFKKPASKGESATSNKPSRSDVGDTNSSIHAGIKRPHPASTSQDEPAPKRGTVNSPPKPIQTTISATRNSPKGGGKAKTPTNKKITSFFNSE</sequence>
<dbReference type="InterPro" id="IPR036590">
    <property type="entry name" value="SRAP-like"/>
</dbReference>
<feature type="compositionally biased region" description="Polar residues" evidence="8">
    <location>
        <begin position="301"/>
        <end position="320"/>
    </location>
</feature>
<evidence type="ECO:0000256" key="2">
    <source>
        <dbReference type="ARBA" id="ARBA00022670"/>
    </source>
</evidence>
<dbReference type="Pfam" id="PF02586">
    <property type="entry name" value="SRAP"/>
    <property type="match status" value="1"/>
</dbReference>
<dbReference type="AlphaFoldDB" id="A0A8K0X1B5"/>
<keyword evidence="10" id="KW-1185">Reference proteome</keyword>
<feature type="compositionally biased region" description="Polar residues" evidence="8">
    <location>
        <begin position="343"/>
        <end position="361"/>
    </location>
</feature>
<dbReference type="GO" id="GO:0003697">
    <property type="term" value="F:single-stranded DNA binding"/>
    <property type="evidence" value="ECO:0007669"/>
    <property type="project" value="InterPro"/>
</dbReference>
<proteinExistence type="inferred from homology"/>
<organism evidence="9 10">
    <name type="scientific">Plectosphaerella cucumerina</name>
    <dbReference type="NCBI Taxonomy" id="40658"/>
    <lineage>
        <taxon>Eukaryota</taxon>
        <taxon>Fungi</taxon>
        <taxon>Dikarya</taxon>
        <taxon>Ascomycota</taxon>
        <taxon>Pezizomycotina</taxon>
        <taxon>Sordariomycetes</taxon>
        <taxon>Hypocreomycetidae</taxon>
        <taxon>Glomerellales</taxon>
        <taxon>Plectosphaerellaceae</taxon>
        <taxon>Plectosphaerella</taxon>
    </lineage>
</organism>